<dbReference type="OrthoDB" id="3193353at2759"/>
<dbReference type="Proteomes" id="UP000030671">
    <property type="component" value="Unassembled WGS sequence"/>
</dbReference>
<dbReference type="EMBL" id="KI925461">
    <property type="protein sequence ID" value="ETW78605.1"/>
    <property type="molecule type" value="Genomic_DNA"/>
</dbReference>
<organism evidence="2 3">
    <name type="scientific">Heterobasidion irregulare (strain TC 32-1)</name>
    <dbReference type="NCBI Taxonomy" id="747525"/>
    <lineage>
        <taxon>Eukaryota</taxon>
        <taxon>Fungi</taxon>
        <taxon>Dikarya</taxon>
        <taxon>Basidiomycota</taxon>
        <taxon>Agaricomycotina</taxon>
        <taxon>Agaricomycetes</taxon>
        <taxon>Russulales</taxon>
        <taxon>Bondarzewiaceae</taxon>
        <taxon>Heterobasidion</taxon>
        <taxon>Heterobasidion annosum species complex</taxon>
    </lineage>
</organism>
<dbReference type="InParanoid" id="W4JZT8"/>
<dbReference type="eggNOG" id="ENOG502SPYE">
    <property type="taxonomic scope" value="Eukaryota"/>
</dbReference>
<reference evidence="2 3" key="1">
    <citation type="journal article" date="2012" name="New Phytol.">
        <title>Insight into trade-off between wood decay and parasitism from the genome of a fungal forest pathogen.</title>
        <authorList>
            <person name="Olson A."/>
            <person name="Aerts A."/>
            <person name="Asiegbu F."/>
            <person name="Belbahri L."/>
            <person name="Bouzid O."/>
            <person name="Broberg A."/>
            <person name="Canback B."/>
            <person name="Coutinho P.M."/>
            <person name="Cullen D."/>
            <person name="Dalman K."/>
            <person name="Deflorio G."/>
            <person name="van Diepen L.T."/>
            <person name="Dunand C."/>
            <person name="Duplessis S."/>
            <person name="Durling M."/>
            <person name="Gonthier P."/>
            <person name="Grimwood J."/>
            <person name="Fossdal C.G."/>
            <person name="Hansson D."/>
            <person name="Henrissat B."/>
            <person name="Hietala A."/>
            <person name="Himmelstrand K."/>
            <person name="Hoffmeister D."/>
            <person name="Hogberg N."/>
            <person name="James T.Y."/>
            <person name="Karlsson M."/>
            <person name="Kohler A."/>
            <person name="Kues U."/>
            <person name="Lee Y.H."/>
            <person name="Lin Y.C."/>
            <person name="Lind M."/>
            <person name="Lindquist E."/>
            <person name="Lombard V."/>
            <person name="Lucas S."/>
            <person name="Lunden K."/>
            <person name="Morin E."/>
            <person name="Murat C."/>
            <person name="Park J."/>
            <person name="Raffaello T."/>
            <person name="Rouze P."/>
            <person name="Salamov A."/>
            <person name="Schmutz J."/>
            <person name="Solheim H."/>
            <person name="Stahlberg J."/>
            <person name="Velez H."/>
            <person name="de Vries R.P."/>
            <person name="Wiebenga A."/>
            <person name="Woodward S."/>
            <person name="Yakovlev I."/>
            <person name="Garbelotto M."/>
            <person name="Martin F."/>
            <person name="Grigoriev I.V."/>
            <person name="Stenlid J."/>
        </authorList>
    </citation>
    <scope>NUCLEOTIDE SEQUENCE [LARGE SCALE GENOMIC DNA]</scope>
    <source>
        <strain evidence="2 3">TC 32-1</strain>
    </source>
</reference>
<evidence type="ECO:0000259" key="1">
    <source>
        <dbReference type="PROSITE" id="PS50181"/>
    </source>
</evidence>
<keyword evidence="3" id="KW-1185">Reference proteome</keyword>
<feature type="domain" description="F-box" evidence="1">
    <location>
        <begin position="14"/>
        <end position="60"/>
    </location>
</feature>
<dbReference type="KEGG" id="hir:HETIRDRAFT_435331"/>
<proteinExistence type="predicted"/>
<dbReference type="InterPro" id="IPR036047">
    <property type="entry name" value="F-box-like_dom_sf"/>
</dbReference>
<dbReference type="InterPro" id="IPR001810">
    <property type="entry name" value="F-box_dom"/>
</dbReference>
<dbReference type="PROSITE" id="PS50181">
    <property type="entry name" value="FBOX"/>
    <property type="match status" value="1"/>
</dbReference>
<dbReference type="AlphaFoldDB" id="W4JZT8"/>
<dbReference type="InterPro" id="IPR011047">
    <property type="entry name" value="Quinoprotein_ADH-like_sf"/>
</dbReference>
<dbReference type="SMART" id="SM00256">
    <property type="entry name" value="FBOX"/>
    <property type="match status" value="1"/>
</dbReference>
<evidence type="ECO:0000313" key="3">
    <source>
        <dbReference type="Proteomes" id="UP000030671"/>
    </source>
</evidence>
<evidence type="ECO:0000313" key="2">
    <source>
        <dbReference type="EMBL" id="ETW78605.1"/>
    </source>
</evidence>
<dbReference type="STRING" id="747525.W4JZT8"/>
<dbReference type="SUPFAM" id="SSF81383">
    <property type="entry name" value="F-box domain"/>
    <property type="match status" value="1"/>
</dbReference>
<gene>
    <name evidence="2" type="ORF">HETIRDRAFT_435331</name>
</gene>
<protein>
    <recommendedName>
        <fullName evidence="1">F-box domain-containing protein</fullName>
    </recommendedName>
</protein>
<sequence length="578" mass="63265">MSSFMNSDESLPGHATKFIFPLDILLLIVRDLEPKDILSLNQCSKALAFLTNSRAVWHTVLHAYLIASHIPIPPLPPLRALSSLSDAELKSLVRRAFLLRRNWTSARPRRTRDIAQPPVLAHCTPAGLSLVPGRGSRYSVFLFTVGGPISTLASWTGPKHLLQCIDVGTPGALAAAPVTVASRSFTHPVYFAVNEVREGPVMLAAASAERDVMMTYILGLAPRASEHTNSTHIHHIADFVTLAEYPTKGIPMLLSGDILAVGDQEGNVWLHDTMTGKMLYELRDPHAPHMNETVCVVLLRDTVVTIGPSTIKLFNLPTPLGSPPSSPVVPHPDAMMTGHSSSSTNTIVLPAVEHRWRWRIDSIRAYPQIHAYAPSSAFSDKGHYPPINIFIRFGSWYPWPINMLYHFVLAPSSAAHTQSPNLALIEPPPIPSLDLAHEHPHLHPGTTTTSTESVSYVFPPVILRYTHSPIELFAVVDTAVGPYGTALFTDSLSDLDTGPVAIGREEWQRVAGTMLYRGDDRRQANANGSGVPQVETTMVFGELPRPGANLIAMDEETGRIAIAWKDGSISVWDYMPDE</sequence>
<dbReference type="HOGENOM" id="CLU_034755_0_0_1"/>
<dbReference type="GeneID" id="20674822"/>
<accession>W4JZT8</accession>
<dbReference type="RefSeq" id="XP_009548934.1">
    <property type="nucleotide sequence ID" value="XM_009550639.1"/>
</dbReference>
<dbReference type="SUPFAM" id="SSF50998">
    <property type="entry name" value="Quinoprotein alcohol dehydrogenase-like"/>
    <property type="match status" value="1"/>
</dbReference>
<name>W4JZT8_HETIT</name>